<dbReference type="Proteomes" id="UP000603200">
    <property type="component" value="Unassembled WGS sequence"/>
</dbReference>
<name>A0ABQ4A3B6_9ACTN</name>
<sequence length="181" mass="20261">MITRDLISDFYESKWGRPKRKARFDVLGHPMEVGKWDEEATGEDVTMYATNGASALESVQSPGRRVEFYVGFSPEFDDIASALSLLGSYPLTGAAVSVGDTVTLGDPLWSGAPVNTFLIAPQIEELFDPFVLPDSSHVHFYQVLLISENELKLKQQLGARWLLGELNDQGIPTWKHDRRYL</sequence>
<dbReference type="EMBL" id="BOMN01000118">
    <property type="protein sequence ID" value="GIE25337.1"/>
    <property type="molecule type" value="Genomic_DNA"/>
</dbReference>
<organism evidence="2 3">
    <name type="scientific">Winogradskya humida</name>
    <dbReference type="NCBI Taxonomy" id="113566"/>
    <lineage>
        <taxon>Bacteria</taxon>
        <taxon>Bacillati</taxon>
        <taxon>Actinomycetota</taxon>
        <taxon>Actinomycetes</taxon>
        <taxon>Micromonosporales</taxon>
        <taxon>Micromonosporaceae</taxon>
        <taxon>Winogradskya</taxon>
    </lineage>
</organism>
<dbReference type="RefSeq" id="WP_203842287.1">
    <property type="nucleotide sequence ID" value="NZ_BAAATV010000016.1"/>
</dbReference>
<dbReference type="InterPro" id="IPR020941">
    <property type="entry name" value="SUFU-like_domain"/>
</dbReference>
<comment type="caution">
    <text evidence="2">The sequence shown here is derived from an EMBL/GenBank/DDBJ whole genome shotgun (WGS) entry which is preliminary data.</text>
</comment>
<evidence type="ECO:0000313" key="2">
    <source>
        <dbReference type="EMBL" id="GIE25337.1"/>
    </source>
</evidence>
<accession>A0ABQ4A3B6</accession>
<proteinExistence type="predicted"/>
<dbReference type="Pfam" id="PF05076">
    <property type="entry name" value="SUFU"/>
    <property type="match status" value="1"/>
</dbReference>
<protein>
    <recommendedName>
        <fullName evidence="1">Suppressor of fused-like domain-containing protein</fullName>
    </recommendedName>
</protein>
<gene>
    <name evidence="2" type="ORF">Ahu01nite_084390</name>
</gene>
<keyword evidence="3" id="KW-1185">Reference proteome</keyword>
<feature type="domain" description="Suppressor of fused-like" evidence="1">
    <location>
        <begin position="41"/>
        <end position="172"/>
    </location>
</feature>
<evidence type="ECO:0000313" key="3">
    <source>
        <dbReference type="Proteomes" id="UP000603200"/>
    </source>
</evidence>
<reference evidence="2 3" key="1">
    <citation type="submission" date="2021-01" db="EMBL/GenBank/DDBJ databases">
        <title>Whole genome shotgun sequence of Actinoplanes humidus NBRC 14915.</title>
        <authorList>
            <person name="Komaki H."/>
            <person name="Tamura T."/>
        </authorList>
    </citation>
    <scope>NUCLEOTIDE SEQUENCE [LARGE SCALE GENOMIC DNA]</scope>
    <source>
        <strain evidence="2 3">NBRC 14915</strain>
    </source>
</reference>
<evidence type="ECO:0000259" key="1">
    <source>
        <dbReference type="Pfam" id="PF05076"/>
    </source>
</evidence>